<proteinExistence type="predicted"/>
<protein>
    <submittedName>
        <fullName evidence="1">Uncharacterized protein</fullName>
    </submittedName>
</protein>
<gene>
    <name evidence="1" type="ORF">AW736_04460</name>
</gene>
<comment type="caution">
    <text evidence="1">The sequence shown here is derived from an EMBL/GenBank/DDBJ whole genome shotgun (WGS) entry which is preliminary data.</text>
</comment>
<keyword evidence="2" id="KW-1185">Reference proteome</keyword>
<dbReference type="Proteomes" id="UP000078486">
    <property type="component" value="Unassembled WGS sequence"/>
</dbReference>
<name>A0A178IMS5_9BACT</name>
<dbReference type="EMBL" id="LRRQ01000036">
    <property type="protein sequence ID" value="OAM91203.1"/>
    <property type="molecule type" value="Genomic_DNA"/>
</dbReference>
<sequence>MPSHEIAIFYPTVFPPPIEAAGIGASRVSLYMPLASASEYNLAWRRWAERNSIQIITTPQGGLRIEPAGNKKLWRQLLE</sequence>
<evidence type="ECO:0000313" key="2">
    <source>
        <dbReference type="Proteomes" id="UP000078486"/>
    </source>
</evidence>
<evidence type="ECO:0000313" key="1">
    <source>
        <dbReference type="EMBL" id="OAM91203.1"/>
    </source>
</evidence>
<accession>A0A178IMS5</accession>
<reference evidence="1 2" key="1">
    <citation type="submission" date="2016-01" db="EMBL/GenBank/DDBJ databases">
        <title>High potential of lignocellulose degradation of a new Verrucomicrobia species.</title>
        <authorList>
            <person name="Wang Y."/>
            <person name="Shi Y."/>
            <person name="Qiu Z."/>
            <person name="Liu S."/>
            <person name="Yang H."/>
        </authorList>
    </citation>
    <scope>NUCLEOTIDE SEQUENCE [LARGE SCALE GENOMIC DNA]</scope>
    <source>
        <strain evidence="1 2">TSB47</strain>
    </source>
</reference>
<organism evidence="1 2">
    <name type="scientific">Termitidicoccus mucosus</name>
    <dbReference type="NCBI Taxonomy" id="1184151"/>
    <lineage>
        <taxon>Bacteria</taxon>
        <taxon>Pseudomonadati</taxon>
        <taxon>Verrucomicrobiota</taxon>
        <taxon>Opitutia</taxon>
        <taxon>Opitutales</taxon>
        <taxon>Opitutaceae</taxon>
        <taxon>Termitidicoccus</taxon>
    </lineage>
</organism>
<dbReference type="AlphaFoldDB" id="A0A178IMS5"/>